<dbReference type="EMBL" id="JBCLUF010000006">
    <property type="protein sequence ID" value="MEY8661773.1"/>
    <property type="molecule type" value="Genomic_DNA"/>
</dbReference>
<accession>A0ABV4DMS0</accession>
<dbReference type="Pfam" id="PF10439">
    <property type="entry name" value="Bacteriocin_IIc"/>
    <property type="match status" value="1"/>
</dbReference>
<evidence type="ECO:0000256" key="3">
    <source>
        <dbReference type="ARBA" id="ARBA00023048"/>
    </source>
</evidence>
<evidence type="ECO:0000256" key="2">
    <source>
        <dbReference type="ARBA" id="ARBA00023022"/>
    </source>
</evidence>
<keyword evidence="3" id="KW-0078">Bacteriocin</keyword>
<keyword evidence="1" id="KW-0929">Antimicrobial</keyword>
<evidence type="ECO:0000313" key="5">
    <source>
        <dbReference type="Proteomes" id="UP001565236"/>
    </source>
</evidence>
<evidence type="ECO:0000313" key="4">
    <source>
        <dbReference type="EMBL" id="MEY8661773.1"/>
    </source>
</evidence>
<gene>
    <name evidence="4" type="ORF">AALT52_02525</name>
</gene>
<protein>
    <submittedName>
        <fullName evidence="4">Blp family class II bacteriocin</fullName>
    </submittedName>
</protein>
<dbReference type="NCBIfam" id="TIGR01847">
    <property type="entry name" value="bacteriocin_sig"/>
    <property type="match status" value="1"/>
</dbReference>
<comment type="caution">
    <text evidence="4">The sequence shown here is derived from an EMBL/GenBank/DDBJ whole genome shotgun (WGS) entry which is preliminary data.</text>
</comment>
<dbReference type="RefSeq" id="WP_369940898.1">
    <property type="nucleotide sequence ID" value="NZ_JBCLUF010000006.1"/>
</dbReference>
<proteinExistence type="predicted"/>
<evidence type="ECO:0000256" key="1">
    <source>
        <dbReference type="ARBA" id="ARBA00022529"/>
    </source>
</evidence>
<reference evidence="4 5" key="1">
    <citation type="submission" date="2024-03" db="EMBL/GenBank/DDBJ databases">
        <title>Mouse gut bacterial collection (mGBC) of GemPharmatech.</title>
        <authorList>
            <person name="He Y."/>
            <person name="Dong L."/>
            <person name="Wu D."/>
            <person name="Gao X."/>
            <person name="Lin Z."/>
        </authorList>
    </citation>
    <scope>NUCLEOTIDE SEQUENCE [LARGE SCALE GENOMIC DNA]</scope>
    <source>
        <strain evidence="4 5">15-30</strain>
    </source>
</reference>
<dbReference type="InterPro" id="IPR019493">
    <property type="entry name" value="Bacteriocin_IIb_lactacin-rel"/>
</dbReference>
<keyword evidence="5" id="KW-1185">Reference proteome</keyword>
<dbReference type="InterPro" id="IPR010133">
    <property type="entry name" value="Bacteriocin_signal_seq"/>
</dbReference>
<sequence>MENFVTLKNFSEVNEKELKKVVGGKKPDLLKCLAGGGGMAVSGMLAGGPVGYFAGAAVGFASFCR</sequence>
<organism evidence="4 5">
    <name type="scientific">Ligilactobacillus faecis</name>
    <dbReference type="NCBI Taxonomy" id="762833"/>
    <lineage>
        <taxon>Bacteria</taxon>
        <taxon>Bacillati</taxon>
        <taxon>Bacillota</taxon>
        <taxon>Bacilli</taxon>
        <taxon>Lactobacillales</taxon>
        <taxon>Lactobacillaceae</taxon>
        <taxon>Ligilactobacillus</taxon>
    </lineage>
</organism>
<name>A0ABV4DMS0_9LACO</name>
<dbReference type="Proteomes" id="UP001565236">
    <property type="component" value="Unassembled WGS sequence"/>
</dbReference>
<keyword evidence="2" id="KW-0044">Antibiotic</keyword>